<keyword evidence="1" id="KW-0479">Metal-binding</keyword>
<dbReference type="SUPFAM" id="SSF47576">
    <property type="entry name" value="Calponin-homology domain, CH-domain"/>
    <property type="match status" value="1"/>
</dbReference>
<dbReference type="InterPro" id="IPR036872">
    <property type="entry name" value="CH_dom_sf"/>
</dbReference>
<keyword evidence="3" id="KW-0106">Calcium</keyword>
<dbReference type="Pfam" id="PF00307">
    <property type="entry name" value="CH"/>
    <property type="match status" value="1"/>
</dbReference>
<dbReference type="PANTHER" id="PTHR19961:SF18">
    <property type="entry name" value="FI19014P1"/>
    <property type="match status" value="1"/>
</dbReference>
<dbReference type="AlphaFoldDB" id="A0AAE1ZCD4"/>
<reference evidence="8" key="1">
    <citation type="submission" date="2022-04" db="EMBL/GenBank/DDBJ databases">
        <authorList>
            <person name="Xu L."/>
            <person name="Lv Z."/>
        </authorList>
    </citation>
    <scope>NUCLEOTIDE SEQUENCE</scope>
    <source>
        <strain evidence="8">LV_2022a</strain>
    </source>
</reference>
<proteinExistence type="predicted"/>
<evidence type="ECO:0000256" key="4">
    <source>
        <dbReference type="ARBA" id="ARBA00023203"/>
    </source>
</evidence>
<feature type="region of interest" description="Disordered" evidence="5">
    <location>
        <begin position="300"/>
        <end position="319"/>
    </location>
</feature>
<dbReference type="GO" id="GO:0005737">
    <property type="term" value="C:cytoplasm"/>
    <property type="evidence" value="ECO:0007669"/>
    <property type="project" value="TreeGrafter"/>
</dbReference>
<dbReference type="InterPro" id="IPR001715">
    <property type="entry name" value="CH_dom"/>
</dbReference>
<dbReference type="GO" id="GO:0032432">
    <property type="term" value="C:actin filament bundle"/>
    <property type="evidence" value="ECO:0007669"/>
    <property type="project" value="TreeGrafter"/>
</dbReference>
<dbReference type="EMBL" id="JALJAT010000004">
    <property type="protein sequence ID" value="KAK4470939.1"/>
    <property type="molecule type" value="Genomic_DNA"/>
</dbReference>
<feature type="domain" description="Calponin-homology (CH)" evidence="7">
    <location>
        <begin position="42"/>
        <end position="153"/>
    </location>
</feature>
<evidence type="ECO:0000313" key="9">
    <source>
        <dbReference type="Proteomes" id="UP001292079"/>
    </source>
</evidence>
<keyword evidence="6" id="KW-0732">Signal</keyword>
<accession>A0AAE1ZCD4</accession>
<feature type="signal peptide" evidence="6">
    <location>
        <begin position="1"/>
        <end position="24"/>
    </location>
</feature>
<dbReference type="PANTHER" id="PTHR19961">
    <property type="entry name" value="FIMBRIN/PLASTIN"/>
    <property type="match status" value="1"/>
</dbReference>
<dbReference type="GO" id="GO:0046872">
    <property type="term" value="F:metal ion binding"/>
    <property type="evidence" value="ECO:0007669"/>
    <property type="project" value="UniProtKB-KW"/>
</dbReference>
<dbReference type="GO" id="GO:0005884">
    <property type="term" value="C:actin filament"/>
    <property type="evidence" value="ECO:0007669"/>
    <property type="project" value="TreeGrafter"/>
</dbReference>
<protein>
    <recommendedName>
        <fullName evidence="7">Calponin-homology (CH) domain-containing protein</fullName>
    </recommendedName>
</protein>
<dbReference type="Proteomes" id="UP001292079">
    <property type="component" value="Unassembled WGS sequence"/>
</dbReference>
<dbReference type="PROSITE" id="PS50021">
    <property type="entry name" value="CH"/>
    <property type="match status" value="1"/>
</dbReference>
<name>A0AAE1ZCD4_SCHME</name>
<sequence>MTLALLWQLMRAYTLSLLTQLTEAEYSASGKSSIHTNGASNPIEETRIIEWANQKLANSGKFVQISTSSGFADPNLKTSHAVIDLIEAIRPNTVDYNLVLPGNSKIEQLTNAQYAITLARRIGAVVYAMPEDIIELKHKMIMTIFACLMAVDLKQNRKTDHSWKQVEKLEIVENKSFHGSTHSSRESLETKSYLYVGTDCNGNKNPEENNTKVEDVTQNEKSRKPSSKPNLLQDIPRPPPEKIYVKSFRVNLSSCRKSPITCLDDTSQSYSPLGDQGEVDSLDGLVTANLVRVTNMQKLPLPNRSQSPIKHHHHHHHHHHRDMNYHCIRTSSRSWSPIDLLPTNNSNKTHSKLTTQLSKSTSSVNQVGLNHYERNLSPTFINNTHISPSTTQSPYERKRYATGNRELAFTTEKEYTEKKITHSTLYTLVYPKEHFIDLKPSRHTNSSDNNIKSTSVTDITTKTTTTTNRPHGGGRIFLATGARKD</sequence>
<dbReference type="SMART" id="SM00033">
    <property type="entry name" value="CH"/>
    <property type="match status" value="1"/>
</dbReference>
<dbReference type="GO" id="GO:0051017">
    <property type="term" value="P:actin filament bundle assembly"/>
    <property type="evidence" value="ECO:0007669"/>
    <property type="project" value="InterPro"/>
</dbReference>
<evidence type="ECO:0000313" key="8">
    <source>
        <dbReference type="EMBL" id="KAK4470939.1"/>
    </source>
</evidence>
<evidence type="ECO:0000256" key="1">
    <source>
        <dbReference type="ARBA" id="ARBA00022723"/>
    </source>
</evidence>
<dbReference type="InterPro" id="IPR039959">
    <property type="entry name" value="Fimbrin/Plastin"/>
</dbReference>
<keyword evidence="2" id="KW-0677">Repeat</keyword>
<dbReference type="CDD" id="cd21301">
    <property type="entry name" value="CH_PLS_rpt4"/>
    <property type="match status" value="1"/>
</dbReference>
<comment type="caution">
    <text evidence="8">The sequence shown here is derived from an EMBL/GenBank/DDBJ whole genome shotgun (WGS) entry which is preliminary data.</text>
</comment>
<evidence type="ECO:0000256" key="5">
    <source>
        <dbReference type="SAM" id="MobiDB-lite"/>
    </source>
</evidence>
<evidence type="ECO:0000259" key="7">
    <source>
        <dbReference type="PROSITE" id="PS50021"/>
    </source>
</evidence>
<feature type="compositionally biased region" description="Basic residues" evidence="5">
    <location>
        <begin position="309"/>
        <end position="319"/>
    </location>
</feature>
<evidence type="ECO:0000256" key="2">
    <source>
        <dbReference type="ARBA" id="ARBA00022737"/>
    </source>
</evidence>
<keyword evidence="4" id="KW-0009">Actin-binding</keyword>
<dbReference type="GO" id="GO:0051015">
    <property type="term" value="F:actin filament binding"/>
    <property type="evidence" value="ECO:0007669"/>
    <property type="project" value="InterPro"/>
</dbReference>
<feature type="chain" id="PRO_5042155056" description="Calponin-homology (CH) domain-containing protein" evidence="6">
    <location>
        <begin position="25"/>
        <end position="485"/>
    </location>
</feature>
<organism evidence="8 9">
    <name type="scientific">Schistosoma mekongi</name>
    <name type="common">Parasitic worm</name>
    <dbReference type="NCBI Taxonomy" id="38744"/>
    <lineage>
        <taxon>Eukaryota</taxon>
        <taxon>Metazoa</taxon>
        <taxon>Spiralia</taxon>
        <taxon>Lophotrochozoa</taxon>
        <taxon>Platyhelminthes</taxon>
        <taxon>Trematoda</taxon>
        <taxon>Digenea</taxon>
        <taxon>Strigeidida</taxon>
        <taxon>Schistosomatoidea</taxon>
        <taxon>Schistosomatidae</taxon>
        <taxon>Schistosoma</taxon>
    </lineage>
</organism>
<reference evidence="8" key="2">
    <citation type="journal article" date="2023" name="Infect Dis Poverty">
        <title>Chromosome-scale genome of the human blood fluke Schistosoma mekongi and its implications for public health.</title>
        <authorList>
            <person name="Zhou M."/>
            <person name="Xu L."/>
            <person name="Xu D."/>
            <person name="Chen W."/>
            <person name="Khan J."/>
            <person name="Hu Y."/>
            <person name="Huang H."/>
            <person name="Wei H."/>
            <person name="Zhang Y."/>
            <person name="Chusongsang P."/>
            <person name="Tanasarnprasert K."/>
            <person name="Hu X."/>
            <person name="Limpanont Y."/>
            <person name="Lv Z."/>
        </authorList>
    </citation>
    <scope>NUCLEOTIDE SEQUENCE</scope>
    <source>
        <strain evidence="8">LV_2022a</strain>
    </source>
</reference>
<evidence type="ECO:0000256" key="6">
    <source>
        <dbReference type="SAM" id="SignalP"/>
    </source>
</evidence>
<dbReference type="FunFam" id="1.10.418.10:FF:000010">
    <property type="entry name" value="Plastin-3 isoform 1"/>
    <property type="match status" value="1"/>
</dbReference>
<keyword evidence="9" id="KW-1185">Reference proteome</keyword>
<dbReference type="Gene3D" id="1.10.418.10">
    <property type="entry name" value="Calponin-like domain"/>
    <property type="match status" value="1"/>
</dbReference>
<feature type="compositionally biased region" description="Basic and acidic residues" evidence="5">
    <location>
        <begin position="205"/>
        <end position="223"/>
    </location>
</feature>
<feature type="region of interest" description="Disordered" evidence="5">
    <location>
        <begin position="199"/>
        <end position="240"/>
    </location>
</feature>
<evidence type="ECO:0000256" key="3">
    <source>
        <dbReference type="ARBA" id="ARBA00022837"/>
    </source>
</evidence>
<gene>
    <name evidence="8" type="ORF">MN116_006445</name>
</gene>
<dbReference type="GO" id="GO:0051639">
    <property type="term" value="P:actin filament network formation"/>
    <property type="evidence" value="ECO:0007669"/>
    <property type="project" value="TreeGrafter"/>
</dbReference>